<reference evidence="8" key="1">
    <citation type="submission" date="2023-10" db="EMBL/GenBank/DDBJ databases">
        <authorList>
            <person name="Chen Y."/>
            <person name="Shah S."/>
            <person name="Dougan E. K."/>
            <person name="Thang M."/>
            <person name="Chan C."/>
        </authorList>
    </citation>
    <scope>NUCLEOTIDE SEQUENCE [LARGE SCALE GENOMIC DNA]</scope>
</reference>
<dbReference type="InterPro" id="IPR047187">
    <property type="entry name" value="SF1_C_Upf1"/>
</dbReference>
<dbReference type="InterPro" id="IPR041679">
    <property type="entry name" value="DNA2/NAM7-like_C"/>
</dbReference>
<evidence type="ECO:0000256" key="1">
    <source>
        <dbReference type="ARBA" id="ARBA00007913"/>
    </source>
</evidence>
<keyword evidence="3" id="KW-0378">Hydrolase</keyword>
<protein>
    <recommendedName>
        <fullName evidence="10">RNA helicase</fullName>
    </recommendedName>
</protein>
<dbReference type="InterPro" id="IPR027417">
    <property type="entry name" value="P-loop_NTPase"/>
</dbReference>
<dbReference type="EMBL" id="CAUYUJ010020264">
    <property type="protein sequence ID" value="CAK0896963.1"/>
    <property type="molecule type" value="Genomic_DNA"/>
</dbReference>
<keyword evidence="2" id="KW-0547">Nucleotide-binding</keyword>
<evidence type="ECO:0000313" key="9">
    <source>
        <dbReference type="Proteomes" id="UP001189429"/>
    </source>
</evidence>
<comment type="similarity">
    <text evidence="1">Belongs to the DNA2/NAM7 helicase family.</text>
</comment>
<keyword evidence="4" id="KW-0347">Helicase</keyword>
<dbReference type="InterPro" id="IPR050534">
    <property type="entry name" value="Coronavir_polyprotein_1ab"/>
</dbReference>
<comment type="caution">
    <text evidence="8">The sequence shown here is derived from an EMBL/GenBank/DDBJ whole genome shotgun (WGS) entry which is preliminary data.</text>
</comment>
<dbReference type="SUPFAM" id="SSF52540">
    <property type="entry name" value="P-loop containing nucleoside triphosphate hydrolases"/>
    <property type="match status" value="1"/>
</dbReference>
<dbReference type="Gene3D" id="3.40.50.300">
    <property type="entry name" value="P-loop containing nucleotide triphosphate hydrolases"/>
    <property type="match status" value="2"/>
</dbReference>
<feature type="non-terminal residue" evidence="8">
    <location>
        <position position="1"/>
    </location>
</feature>
<dbReference type="Pfam" id="PF13086">
    <property type="entry name" value="AAA_11"/>
    <property type="match status" value="1"/>
</dbReference>
<feature type="domain" description="DNA2/NAM7 helicase helicase" evidence="6">
    <location>
        <begin position="25"/>
        <end position="102"/>
    </location>
</feature>
<accession>A0ABN9XC08</accession>
<keyword evidence="5" id="KW-0067">ATP-binding</keyword>
<dbReference type="PANTHER" id="PTHR43788">
    <property type="entry name" value="DNA2/NAM7 HELICASE FAMILY MEMBER"/>
    <property type="match status" value="1"/>
</dbReference>
<dbReference type="Proteomes" id="UP001189429">
    <property type="component" value="Unassembled WGS sequence"/>
</dbReference>
<evidence type="ECO:0000259" key="6">
    <source>
        <dbReference type="Pfam" id="PF13086"/>
    </source>
</evidence>
<organism evidence="8 9">
    <name type="scientific">Prorocentrum cordatum</name>
    <dbReference type="NCBI Taxonomy" id="2364126"/>
    <lineage>
        <taxon>Eukaryota</taxon>
        <taxon>Sar</taxon>
        <taxon>Alveolata</taxon>
        <taxon>Dinophyceae</taxon>
        <taxon>Prorocentrales</taxon>
        <taxon>Prorocentraceae</taxon>
        <taxon>Prorocentrum</taxon>
    </lineage>
</organism>
<keyword evidence="9" id="KW-1185">Reference proteome</keyword>
<dbReference type="PANTHER" id="PTHR43788:SF13">
    <property type="entry name" value="REGULATOR OF NONSENSE TRANSCRIPTS 1"/>
    <property type="match status" value="1"/>
</dbReference>
<proteinExistence type="inferred from homology"/>
<evidence type="ECO:0000256" key="3">
    <source>
        <dbReference type="ARBA" id="ARBA00022801"/>
    </source>
</evidence>
<evidence type="ECO:0000256" key="2">
    <source>
        <dbReference type="ARBA" id="ARBA00022741"/>
    </source>
</evidence>
<feature type="domain" description="DNA2/NAM7 helicase-like C-terminal" evidence="7">
    <location>
        <begin position="111"/>
        <end position="293"/>
    </location>
</feature>
<gene>
    <name evidence="8" type="ORF">PCOR1329_LOCUS75285</name>
</gene>
<evidence type="ECO:0000256" key="4">
    <source>
        <dbReference type="ARBA" id="ARBA00022806"/>
    </source>
</evidence>
<sequence length="328" mass="35779">SPQHQGSRSIQRPLETSRHLREKVSYADAVQSVLDSAEVVCATLVGCGARDFEGRSFDLILLDEASQSTEPRSLIPISRLSPSGRLALVGDHQQLPPVCVSREAESAGLGLSLFSRLLQLPPLRPAALRVQYRMHPLIRQWPSEAFYRGTLVDGESVVGRPLLPGFPWPAAGPIAFIEAAGFEEPSPGRSWQNPGECALALAVVNRLLERVPAESIAVISPYRGQVGLLNLELPARGLRALTVDGYQGNEAPLVVFSCVRSNAESTIGFLGDKRRLNVALTRAQMGLIVIGNPATLRHSDHWWSWLRFVEKHGLKIGADQLSSARKRA</sequence>
<evidence type="ECO:0008006" key="10">
    <source>
        <dbReference type="Google" id="ProtNLM"/>
    </source>
</evidence>
<name>A0ABN9XC08_9DINO</name>
<evidence type="ECO:0000313" key="8">
    <source>
        <dbReference type="EMBL" id="CAK0896963.1"/>
    </source>
</evidence>
<dbReference type="InterPro" id="IPR041677">
    <property type="entry name" value="DNA2/NAM7_AAA_11"/>
</dbReference>
<dbReference type="Pfam" id="PF13087">
    <property type="entry name" value="AAA_12"/>
    <property type="match status" value="1"/>
</dbReference>
<dbReference type="CDD" id="cd18808">
    <property type="entry name" value="SF1_C_Upf1"/>
    <property type="match status" value="1"/>
</dbReference>
<evidence type="ECO:0000259" key="7">
    <source>
        <dbReference type="Pfam" id="PF13087"/>
    </source>
</evidence>
<evidence type="ECO:0000256" key="5">
    <source>
        <dbReference type="ARBA" id="ARBA00022840"/>
    </source>
</evidence>